<dbReference type="InterPro" id="IPR000531">
    <property type="entry name" value="Beta-barrel_TonB"/>
</dbReference>
<dbReference type="EMBL" id="AQHW01000029">
    <property type="protein sequence ID" value="KKB47507.1"/>
    <property type="molecule type" value="Genomic_DNA"/>
</dbReference>
<dbReference type="InterPro" id="IPR008969">
    <property type="entry name" value="CarboxyPept-like_regulatory"/>
</dbReference>
<evidence type="ECO:0000313" key="6">
    <source>
        <dbReference type="EMBL" id="KKB47507.1"/>
    </source>
</evidence>
<dbReference type="Proteomes" id="UP000033035">
    <property type="component" value="Unassembled WGS sequence"/>
</dbReference>
<dbReference type="STRING" id="1203610.HMPREF1536_05151"/>
<keyword evidence="1" id="KW-0998">Cell outer membrane</keyword>
<accession>A0A0F5IQV2</accession>
<dbReference type="NCBIfam" id="TIGR04056">
    <property type="entry name" value="OMP_RagA_SusC"/>
    <property type="match status" value="1"/>
</dbReference>
<dbReference type="PATRIC" id="fig|1203610.3.peg.5265"/>
<dbReference type="HOGENOM" id="CLU_004317_1_1_10"/>
<evidence type="ECO:0000259" key="5">
    <source>
        <dbReference type="Pfam" id="PF07715"/>
    </source>
</evidence>
<dbReference type="Gene3D" id="2.60.40.1120">
    <property type="entry name" value="Carboxypeptidase-like, regulatory domain"/>
    <property type="match status" value="1"/>
</dbReference>
<keyword evidence="1" id="KW-0812">Transmembrane</keyword>
<dbReference type="SUPFAM" id="SSF49464">
    <property type="entry name" value="Carboxypeptidase regulatory domain-like"/>
    <property type="match status" value="1"/>
</dbReference>
<feature type="region of interest" description="Disordered" evidence="3">
    <location>
        <begin position="981"/>
        <end position="1001"/>
    </location>
</feature>
<comment type="subcellular location">
    <subcellularLocation>
        <location evidence="1">Cell outer membrane</location>
        <topology evidence="1">Multi-pass membrane protein</topology>
    </subcellularLocation>
</comment>
<feature type="domain" description="TonB-dependent receptor-like beta-barrel" evidence="4">
    <location>
        <begin position="575"/>
        <end position="1129"/>
    </location>
</feature>
<feature type="domain" description="TonB-dependent receptor plug" evidence="5">
    <location>
        <begin position="224"/>
        <end position="328"/>
    </location>
</feature>
<keyword evidence="1 2" id="KW-0472">Membrane</keyword>
<dbReference type="InterPro" id="IPR039426">
    <property type="entry name" value="TonB-dep_rcpt-like"/>
</dbReference>
<dbReference type="InterPro" id="IPR037066">
    <property type="entry name" value="Plug_dom_sf"/>
</dbReference>
<dbReference type="SUPFAM" id="SSF56935">
    <property type="entry name" value="Porins"/>
    <property type="match status" value="1"/>
</dbReference>
<dbReference type="RefSeq" id="WP_028727995.1">
    <property type="nucleotide sequence ID" value="NZ_AUAE01000025.1"/>
</dbReference>
<dbReference type="Pfam" id="PF00593">
    <property type="entry name" value="TonB_dep_Rec_b-barrel"/>
    <property type="match status" value="1"/>
</dbReference>
<name>A0A0F5IQV2_9BACT</name>
<dbReference type="InterPro" id="IPR023997">
    <property type="entry name" value="TonB-dep_OMP_SusC/RagA_CS"/>
</dbReference>
<evidence type="ECO:0000313" key="7">
    <source>
        <dbReference type="Proteomes" id="UP000033035"/>
    </source>
</evidence>
<dbReference type="GO" id="GO:0009279">
    <property type="term" value="C:cell outer membrane"/>
    <property type="evidence" value="ECO:0007669"/>
    <property type="project" value="UniProtKB-SubCell"/>
</dbReference>
<comment type="similarity">
    <text evidence="1 2">Belongs to the TonB-dependent receptor family.</text>
</comment>
<dbReference type="NCBIfam" id="TIGR04057">
    <property type="entry name" value="SusC_RagA_signa"/>
    <property type="match status" value="1"/>
</dbReference>
<keyword evidence="1" id="KW-1134">Transmembrane beta strand</keyword>
<keyword evidence="1" id="KW-0813">Transport</keyword>
<dbReference type="InterPro" id="IPR023996">
    <property type="entry name" value="TonB-dep_OMP_SusC/RagA"/>
</dbReference>
<evidence type="ECO:0000259" key="4">
    <source>
        <dbReference type="Pfam" id="PF00593"/>
    </source>
</evidence>
<organism evidence="6 7">
    <name type="scientific">Parabacteroides gordonii MS-1 = DSM 23371</name>
    <dbReference type="NCBI Taxonomy" id="1203610"/>
    <lineage>
        <taxon>Bacteria</taxon>
        <taxon>Pseudomonadati</taxon>
        <taxon>Bacteroidota</taxon>
        <taxon>Bacteroidia</taxon>
        <taxon>Bacteroidales</taxon>
        <taxon>Tannerellaceae</taxon>
        <taxon>Parabacteroides</taxon>
    </lineage>
</organism>
<proteinExistence type="inferred from homology"/>
<dbReference type="PROSITE" id="PS52016">
    <property type="entry name" value="TONB_DEPENDENT_REC_3"/>
    <property type="match status" value="1"/>
</dbReference>
<dbReference type="Pfam" id="PF07715">
    <property type="entry name" value="Plug"/>
    <property type="match status" value="1"/>
</dbReference>
<dbReference type="InterPro" id="IPR012910">
    <property type="entry name" value="Plug_dom"/>
</dbReference>
<reference evidence="6 7" key="1">
    <citation type="submission" date="2013-04" db="EMBL/GenBank/DDBJ databases">
        <title>The Genome Sequence of Parabacteroides gordonii DSM 23371.</title>
        <authorList>
            <consortium name="The Broad Institute Genomics Platform"/>
            <person name="Earl A."/>
            <person name="Ward D."/>
            <person name="Feldgarden M."/>
            <person name="Gevers D."/>
            <person name="Martens E."/>
            <person name="Sakamoto M."/>
            <person name="Benno Y."/>
            <person name="Suzuki N."/>
            <person name="Matsunaga N."/>
            <person name="Koshihara K."/>
            <person name="Seki M."/>
            <person name="Komiya H."/>
            <person name="Walker B."/>
            <person name="Young S."/>
            <person name="Zeng Q."/>
            <person name="Gargeya S."/>
            <person name="Fitzgerald M."/>
            <person name="Haas B."/>
            <person name="Abouelleil A."/>
            <person name="Allen A.W."/>
            <person name="Alvarado L."/>
            <person name="Arachchi H.M."/>
            <person name="Berlin A.M."/>
            <person name="Chapman S.B."/>
            <person name="Gainer-Dewar J."/>
            <person name="Goldberg J."/>
            <person name="Griggs A."/>
            <person name="Gujja S."/>
            <person name="Hansen M."/>
            <person name="Howarth C."/>
            <person name="Imamovic A."/>
            <person name="Ireland A."/>
            <person name="Larimer J."/>
            <person name="McCowan C."/>
            <person name="Murphy C."/>
            <person name="Pearson M."/>
            <person name="Poon T.W."/>
            <person name="Priest M."/>
            <person name="Roberts A."/>
            <person name="Saif S."/>
            <person name="Shea T."/>
            <person name="Sisk P."/>
            <person name="Sykes S."/>
            <person name="Wortman J."/>
            <person name="Nusbaum C."/>
            <person name="Birren B."/>
        </authorList>
    </citation>
    <scope>NUCLEOTIDE SEQUENCE [LARGE SCALE GENOMIC DNA]</scope>
    <source>
        <strain evidence="6 7">MS-1</strain>
    </source>
</reference>
<sequence>MKVTKWGKTCRLAITACVFGGLPLTTEMLSATELQTAYLSVQMESATLRELFDLIEKRFHYSFLIRNNDINLEEKIRLDVDKMSVEEILTNALKNQHADFFINDKRIVIYKKTSKPVSDKNTILPGIQQSKGQVKGQVVDAVTGDPVIGASIIEKGTTNGGITDIDGNFSLIFTGDEKMIEISYIGYVSQVIKITSDKVLSVKLKEDTQTLSEVVVVGYGVQKKENLTGAVSVVQMDKVLGDRPVTSVMSALQGTMPGLVISGGSTPGQSKEFNIRGTTSLNGGEPLVLVDNVPAQIDLINPEDIESVSVLKDAASAAIYGARAAFGVILITTKKAKKGSRLQLNYNNNFGFINSINRPQQADALSMLQAYKDAEFLGGKYFGNQDVDLWMQYIREYRENPGDFETTYNGIYIPKEDNPGKVRYYLHENDLYKNMLDKFGFQQTHNVSASGGSEAISYRLSLGYTNNQGVLITNKDSYKRLSASSYVSADITEWLNTSLDIRYAKGTKRIPYDGHDGNIYGLRLANLNPEGEMECKGEMLPINTPKNYILYADPMTTINENPRIYSRTLLKPLKGLEVAFEYTFDKNIYDQKKYNAPFDYTSIQLNKNSSAATSQYWNTKRTTDYNAINLYGTYMFSLQEKHNFKVMAGFNQESRNLEELEVNRKDMISEEMPSFSGSTGETIAKDKYREYTIRSGFFRVNYDYMNKYLFEVNGRYDGSSKFPKDSRYGFFPSVSLGWQLGEEAFMRWSKSVLSQFKLRGSWGEIGNQAIDEYAFTPLMASELAEWVVDGSRPTTLKAPGLVRSNFTWERVETLDIGFDMSMFNYRLQSTFDWYRRDTKGMLAPGMEFPSVVGATAPLQNTADLRTKGWELAVNWRDKIGEWGYNIGFNLFDSRTHVTKYNNEVGLFRDRNEKYEDAKKSERRYREGMEIGEIWGYVSNGYYTIDDFENTTSWKLKEGVTSIKGTQVRPGDVKFKNLRDHEGSTNQIDEGEDNISNPGDRKIIGNSTSRYQYGITGGVNWKGFDLSFLLQGTGKRDVWIDDALRWAFHSGQFGTIFDNQLDYWKPKDPANGDWTAVNPNAEWHRIYGEKANATSNQRIQTKYLMNGAYLRLKNITLGYNVPRSFLQKITLSSAKIFCSVENLHTWSHLPKGYDPERLSWQYPFYRTISFGVNLTL</sequence>
<protein>
    <submittedName>
        <fullName evidence="6">SusC/RagA family TonB-linked outer membrane protein</fullName>
    </submittedName>
</protein>
<dbReference type="AlphaFoldDB" id="A0A0F5IQV2"/>
<evidence type="ECO:0000256" key="1">
    <source>
        <dbReference type="PROSITE-ProRule" id="PRU01360"/>
    </source>
</evidence>
<keyword evidence="7" id="KW-1185">Reference proteome</keyword>
<comment type="caution">
    <text evidence="6">The sequence shown here is derived from an EMBL/GenBank/DDBJ whole genome shotgun (WGS) entry which is preliminary data.</text>
</comment>
<evidence type="ECO:0000256" key="2">
    <source>
        <dbReference type="RuleBase" id="RU003357"/>
    </source>
</evidence>
<evidence type="ECO:0000256" key="3">
    <source>
        <dbReference type="SAM" id="MobiDB-lite"/>
    </source>
</evidence>
<gene>
    <name evidence="6" type="ORF">HMPREF1536_05151</name>
</gene>
<dbReference type="Gene3D" id="2.170.130.10">
    <property type="entry name" value="TonB-dependent receptor, plug domain"/>
    <property type="match status" value="1"/>
</dbReference>
<dbReference type="Pfam" id="PF13715">
    <property type="entry name" value="CarbopepD_reg_2"/>
    <property type="match status" value="1"/>
</dbReference>
<keyword evidence="2" id="KW-0798">TonB box</keyword>